<dbReference type="AlphaFoldDB" id="A0AAD9L472"/>
<gene>
    <name evidence="2" type="ORF">NP493_330g01025</name>
</gene>
<dbReference type="EMBL" id="JAODUO010000330">
    <property type="protein sequence ID" value="KAK2182952.1"/>
    <property type="molecule type" value="Genomic_DNA"/>
</dbReference>
<accession>A0AAD9L472</accession>
<dbReference type="GO" id="GO:0008168">
    <property type="term" value="F:methyltransferase activity"/>
    <property type="evidence" value="ECO:0007669"/>
    <property type="project" value="InterPro"/>
</dbReference>
<dbReference type="Proteomes" id="UP001209878">
    <property type="component" value="Unassembled WGS sequence"/>
</dbReference>
<evidence type="ECO:0000313" key="2">
    <source>
        <dbReference type="EMBL" id="KAK2182952.1"/>
    </source>
</evidence>
<protein>
    <recommendedName>
        <fullName evidence="1">Alkylated DNA repair protein AlkB homologue 8 N-terminal domain-containing protein</fullName>
    </recommendedName>
</protein>
<evidence type="ECO:0000313" key="3">
    <source>
        <dbReference type="Proteomes" id="UP001209878"/>
    </source>
</evidence>
<name>A0AAD9L472_RIDPI</name>
<dbReference type="GO" id="GO:0016706">
    <property type="term" value="F:2-oxoglutarate-dependent dioxygenase activity"/>
    <property type="evidence" value="ECO:0007669"/>
    <property type="project" value="InterPro"/>
</dbReference>
<sequence length="148" mass="17259">MQHFKMFGSTISSTLKWELNVINIVKKAQQWLYFLRRLRSFGLTTQVMLNFYRAVTESVLVFSIKVWLGSIIQNETLRLNRVVKPASRIIGRDLPSLEILYQQRLLGRATLISQDSSHPAHDLFEPLPSSRRFRSIETRTRFSTSFSP</sequence>
<proteinExistence type="predicted"/>
<dbReference type="Pfam" id="PF09004">
    <property type="entry name" value="ALKBH8_N"/>
    <property type="match status" value="1"/>
</dbReference>
<feature type="domain" description="Alkylated DNA repair protein AlkB homologue 8 N-terminal" evidence="1">
    <location>
        <begin position="17"/>
        <end position="58"/>
    </location>
</feature>
<keyword evidence="3" id="KW-1185">Reference proteome</keyword>
<evidence type="ECO:0000259" key="1">
    <source>
        <dbReference type="Pfam" id="PF09004"/>
    </source>
</evidence>
<comment type="caution">
    <text evidence="2">The sequence shown here is derived from an EMBL/GenBank/DDBJ whole genome shotgun (WGS) entry which is preliminary data.</text>
</comment>
<dbReference type="InterPro" id="IPR015095">
    <property type="entry name" value="AlkB_hom8_N"/>
</dbReference>
<reference evidence="2" key="1">
    <citation type="journal article" date="2023" name="Mol. Biol. Evol.">
        <title>Third-Generation Sequencing Reveals the Adaptive Role of the Epigenome in Three Deep-Sea Polychaetes.</title>
        <authorList>
            <person name="Perez M."/>
            <person name="Aroh O."/>
            <person name="Sun Y."/>
            <person name="Lan Y."/>
            <person name="Juniper S.K."/>
            <person name="Young C.R."/>
            <person name="Angers B."/>
            <person name="Qian P.Y."/>
        </authorList>
    </citation>
    <scope>NUCLEOTIDE SEQUENCE</scope>
    <source>
        <strain evidence="2">R07B-5</strain>
    </source>
</reference>
<organism evidence="2 3">
    <name type="scientific">Ridgeia piscesae</name>
    <name type="common">Tubeworm</name>
    <dbReference type="NCBI Taxonomy" id="27915"/>
    <lineage>
        <taxon>Eukaryota</taxon>
        <taxon>Metazoa</taxon>
        <taxon>Spiralia</taxon>
        <taxon>Lophotrochozoa</taxon>
        <taxon>Annelida</taxon>
        <taxon>Polychaeta</taxon>
        <taxon>Sedentaria</taxon>
        <taxon>Canalipalpata</taxon>
        <taxon>Sabellida</taxon>
        <taxon>Siboglinidae</taxon>
        <taxon>Ridgeia</taxon>
    </lineage>
</organism>